<organism evidence="6 7">
    <name type="scientific">Anaerococcus martiniensis</name>
    <dbReference type="NCBI Taxonomy" id="3115615"/>
    <lineage>
        <taxon>Bacteria</taxon>
        <taxon>Bacillati</taxon>
        <taxon>Bacillota</taxon>
        <taxon>Tissierellia</taxon>
        <taxon>Tissierellales</taxon>
        <taxon>Peptoniphilaceae</taxon>
        <taxon>Anaerococcus</taxon>
    </lineage>
</organism>
<dbReference type="PRINTS" id="PR01011">
    <property type="entry name" value="GLUTPROXDASE"/>
</dbReference>
<dbReference type="Gene3D" id="3.40.30.10">
    <property type="entry name" value="Glutaredoxin"/>
    <property type="match status" value="1"/>
</dbReference>
<dbReference type="PROSITE" id="PS00460">
    <property type="entry name" value="GLUTATHIONE_PEROXID_1"/>
    <property type="match status" value="1"/>
</dbReference>
<dbReference type="PROSITE" id="PS00763">
    <property type="entry name" value="GLUTATHIONE_PEROXID_2"/>
    <property type="match status" value="1"/>
</dbReference>
<evidence type="ECO:0000256" key="4">
    <source>
        <dbReference type="RuleBase" id="RU000499"/>
    </source>
</evidence>
<proteinExistence type="inferred from homology"/>
<dbReference type="PROSITE" id="PS51352">
    <property type="entry name" value="THIOREDOXIN_2"/>
    <property type="match status" value="1"/>
</dbReference>
<dbReference type="GO" id="GO:0004601">
    <property type="term" value="F:peroxidase activity"/>
    <property type="evidence" value="ECO:0007669"/>
    <property type="project" value="UniProtKB-KW"/>
</dbReference>
<dbReference type="Proteomes" id="UP001637996">
    <property type="component" value="Unassembled WGS sequence"/>
</dbReference>
<comment type="similarity">
    <text evidence="1 4">Belongs to the glutathione peroxidase family.</text>
</comment>
<dbReference type="PANTHER" id="PTHR11592:SF78">
    <property type="entry name" value="GLUTATHIONE PEROXIDASE"/>
    <property type="match status" value="1"/>
</dbReference>
<dbReference type="InterPro" id="IPR029760">
    <property type="entry name" value="GPX_CS"/>
</dbReference>
<keyword evidence="7" id="KW-1185">Reference proteome</keyword>
<dbReference type="InterPro" id="IPR013766">
    <property type="entry name" value="Thioredoxin_domain"/>
</dbReference>
<evidence type="ECO:0000313" key="6">
    <source>
        <dbReference type="EMBL" id="MFO3665334.1"/>
    </source>
</evidence>
<evidence type="ECO:0000313" key="7">
    <source>
        <dbReference type="Proteomes" id="UP001637996"/>
    </source>
</evidence>
<comment type="caution">
    <text evidence="6">The sequence shown here is derived from an EMBL/GenBank/DDBJ whole genome shotgun (WGS) entry which is preliminary data.</text>
</comment>
<dbReference type="PIRSF" id="PIRSF000303">
    <property type="entry name" value="Glutathion_perox"/>
    <property type="match status" value="1"/>
</dbReference>
<reference evidence="6 7" key="1">
    <citation type="journal article" date="2025" name="Anaerobe">
        <title>Description of Anaerococcus kampingiae sp. nov., Anaerococcus groningensis sp. nov., Anaerococcus martiniensis sp. nov., and Anaerococcus cruorum sp. nov., isolated from human clinical specimens.</title>
        <authorList>
            <person name="Boiten K.E."/>
            <person name="Meijer J."/>
            <person name="van Wezel E.M."/>
            <person name="Veloo A.C.M."/>
        </authorList>
    </citation>
    <scope>NUCLEOTIDE SEQUENCE [LARGE SCALE GENOMIC DNA]</scope>
    <source>
        <strain evidence="6 7">ENR0831</strain>
    </source>
</reference>
<keyword evidence="2 4" id="KW-0575">Peroxidase</keyword>
<accession>A0ABW9M7Z6</accession>
<dbReference type="EMBL" id="JBGMEI010000004">
    <property type="protein sequence ID" value="MFO3665334.1"/>
    <property type="molecule type" value="Genomic_DNA"/>
</dbReference>
<dbReference type="PANTHER" id="PTHR11592">
    <property type="entry name" value="GLUTATHIONE PEROXIDASE"/>
    <property type="match status" value="1"/>
</dbReference>
<dbReference type="InterPro" id="IPR036249">
    <property type="entry name" value="Thioredoxin-like_sf"/>
</dbReference>
<dbReference type="CDD" id="cd00340">
    <property type="entry name" value="GSH_Peroxidase"/>
    <property type="match status" value="1"/>
</dbReference>
<name>A0ABW9M7Z6_9FIRM</name>
<dbReference type="Pfam" id="PF00255">
    <property type="entry name" value="GSHPx"/>
    <property type="match status" value="1"/>
</dbReference>
<keyword evidence="3 4" id="KW-0560">Oxidoreductase</keyword>
<evidence type="ECO:0000256" key="2">
    <source>
        <dbReference type="ARBA" id="ARBA00022559"/>
    </source>
</evidence>
<evidence type="ECO:0000256" key="3">
    <source>
        <dbReference type="ARBA" id="ARBA00023002"/>
    </source>
</evidence>
<evidence type="ECO:0000259" key="5">
    <source>
        <dbReference type="PROSITE" id="PS51352"/>
    </source>
</evidence>
<gene>
    <name evidence="6" type="ORF">ACCQ41_03655</name>
</gene>
<dbReference type="RefSeq" id="WP_410031045.1">
    <property type="nucleotide sequence ID" value="NZ_JBGMEI010000004.1"/>
</dbReference>
<protein>
    <recommendedName>
        <fullName evidence="4">Glutathione peroxidase</fullName>
    </recommendedName>
</protein>
<sequence>MTTIYDFTVKDNKGNDINLDKYKGKVLLIVNTATECGFTPQYQGLEELYKKYKDQGFEILDFPSNQFGGQAPGTDAEIQNFCTARFGTTFDRFARIDVNGEKEDPLYTYLKKSQGGLLGDKIKWNFTKFLIDRDGNVVERYSSQKKPGNIAKEIEKLLEK</sequence>
<evidence type="ECO:0000256" key="1">
    <source>
        <dbReference type="ARBA" id="ARBA00006926"/>
    </source>
</evidence>
<dbReference type="PROSITE" id="PS51355">
    <property type="entry name" value="GLUTATHIONE_PEROXID_3"/>
    <property type="match status" value="1"/>
</dbReference>
<dbReference type="InterPro" id="IPR029759">
    <property type="entry name" value="GPX_AS"/>
</dbReference>
<feature type="domain" description="Thioredoxin" evidence="5">
    <location>
        <begin position="1"/>
        <end position="159"/>
    </location>
</feature>
<dbReference type="SUPFAM" id="SSF52833">
    <property type="entry name" value="Thioredoxin-like"/>
    <property type="match status" value="1"/>
</dbReference>
<dbReference type="InterPro" id="IPR000889">
    <property type="entry name" value="Glutathione_peroxidase"/>
</dbReference>